<name>A0A871R8E6_DEKBR</name>
<accession>A0A871R8E6</accession>
<dbReference type="EMBL" id="CP063136">
    <property type="protein sequence ID" value="QOU20984.1"/>
    <property type="molecule type" value="Genomic_DNA"/>
</dbReference>
<reference evidence="1" key="2">
    <citation type="journal article" name="BMC Genomics">
        <title>New genome assemblies reveal patterns of domestication and adaptation across Brettanomyces (Dekkera) species.</title>
        <authorList>
            <person name="Roach M.J."/>
            <person name="Borneman A.R."/>
        </authorList>
    </citation>
    <scope>NUCLEOTIDE SEQUENCE</scope>
    <source>
        <strain evidence="1">UCD 2041</strain>
    </source>
</reference>
<protein>
    <submittedName>
        <fullName evidence="1">Uncharacterized protein</fullName>
    </submittedName>
</protein>
<proteinExistence type="predicted"/>
<dbReference type="AlphaFoldDB" id="A0A871R8E6"/>
<gene>
    <name evidence="1" type="ORF">BRETT_000700</name>
</gene>
<dbReference type="GeneID" id="64572625"/>
<reference evidence="1" key="1">
    <citation type="submission" date="2020-10" db="EMBL/GenBank/DDBJ databases">
        <authorList>
            <person name="Palmer J.M."/>
        </authorList>
    </citation>
    <scope>NUCLEOTIDE SEQUENCE</scope>
    <source>
        <strain evidence="1">UCD 2041</strain>
    </source>
</reference>
<organism evidence="1 2">
    <name type="scientific">Dekkera bruxellensis</name>
    <name type="common">Brettanomyces custersii</name>
    <dbReference type="NCBI Taxonomy" id="5007"/>
    <lineage>
        <taxon>Eukaryota</taxon>
        <taxon>Fungi</taxon>
        <taxon>Dikarya</taxon>
        <taxon>Ascomycota</taxon>
        <taxon>Saccharomycotina</taxon>
        <taxon>Pichiomycetes</taxon>
        <taxon>Pichiales</taxon>
        <taxon>Pichiaceae</taxon>
        <taxon>Brettanomyces</taxon>
    </lineage>
</organism>
<dbReference type="KEGG" id="bbrx:BRETT_000700"/>
<dbReference type="RefSeq" id="XP_041137477.1">
    <property type="nucleotide sequence ID" value="XM_041279263.1"/>
</dbReference>
<dbReference type="Proteomes" id="UP000663131">
    <property type="component" value="Chromosome 8"/>
</dbReference>
<sequence length="209" mass="24872">MNDRRHTKQDDEFLKRFLINCDLSGERIDLHQNELKSVMKNQIKTKWGVKYTAGVKLLGKKCMERKLEGEIRKKNLIGEKEYPLMEKPKIKIISGKTLHFQYISELEVYKLDEMEEERLLKIAKDYDILLIGGDSEDDKKYTDDKICIMKALSVYKDHKIFPFTITDAHVRTRIKYIDRKMFLEKPTKLNNFEYDLCYESFRNSSLSRA</sequence>
<evidence type="ECO:0000313" key="2">
    <source>
        <dbReference type="Proteomes" id="UP000663131"/>
    </source>
</evidence>
<evidence type="ECO:0000313" key="1">
    <source>
        <dbReference type="EMBL" id="QOU20984.1"/>
    </source>
</evidence>